<evidence type="ECO:0000313" key="8">
    <source>
        <dbReference type="EMBL" id="KHJ33222.1"/>
    </source>
</evidence>
<keyword evidence="2 7" id="KW-0812">Transmembrane</keyword>
<dbReference type="GO" id="GO:0005509">
    <property type="term" value="F:calcium ion binding"/>
    <property type="evidence" value="ECO:0007669"/>
    <property type="project" value="InterPro"/>
</dbReference>
<keyword evidence="5" id="KW-0175">Coiled coil</keyword>
<dbReference type="EMBL" id="JNVN01001557">
    <property type="protein sequence ID" value="KHJ33222.1"/>
    <property type="molecule type" value="Genomic_DNA"/>
</dbReference>
<dbReference type="GO" id="GO:0032469">
    <property type="term" value="P:endoplasmic reticulum calcium ion homeostasis"/>
    <property type="evidence" value="ECO:0007669"/>
    <property type="project" value="InterPro"/>
</dbReference>
<reference evidence="8 9" key="1">
    <citation type="journal article" date="2014" name="BMC Genomics">
        <title>Adaptive genomic structural variation in the grape powdery mildew pathogen, Erysiphe necator.</title>
        <authorList>
            <person name="Jones L."/>
            <person name="Riaz S."/>
            <person name="Morales-Cruz A."/>
            <person name="Amrine K.C."/>
            <person name="McGuire B."/>
            <person name="Gubler W.D."/>
            <person name="Walker M.A."/>
            <person name="Cantu D."/>
        </authorList>
    </citation>
    <scope>NUCLEOTIDE SEQUENCE [LARGE SCALE GENOMIC DNA]</scope>
    <source>
        <strain evidence="9">c</strain>
    </source>
</reference>
<evidence type="ECO:0000256" key="1">
    <source>
        <dbReference type="ARBA" id="ARBA00004167"/>
    </source>
</evidence>
<evidence type="ECO:0000256" key="4">
    <source>
        <dbReference type="ARBA" id="ARBA00023136"/>
    </source>
</evidence>
<dbReference type="InterPro" id="IPR012879">
    <property type="entry name" value="CCDC47"/>
</dbReference>
<dbReference type="HOGENOM" id="CLU_042570_0_0_1"/>
<dbReference type="PANTHER" id="PTHR12883:SF0">
    <property type="entry name" value="PAT COMPLEX SUBUNIT CCDC47"/>
    <property type="match status" value="1"/>
</dbReference>
<gene>
    <name evidence="8" type="ORF">EV44_g2057</name>
</gene>
<keyword evidence="3 7" id="KW-1133">Transmembrane helix</keyword>
<dbReference type="PANTHER" id="PTHR12883">
    <property type="entry name" value="ADIPOCYTE-SPECIFIC PROTEIN 4-RELATED"/>
    <property type="match status" value="1"/>
</dbReference>
<dbReference type="OrthoDB" id="10039147at2759"/>
<dbReference type="STRING" id="52586.A0A0B1P3F5"/>
<feature type="region of interest" description="Disordered" evidence="6">
    <location>
        <begin position="413"/>
        <end position="433"/>
    </location>
</feature>
<sequence length="433" mass="49317">MAAILRGLFRDSKSSPPPVPISDTDFAEFDSVIPIKTETFLSSDTASTVIPSVVPYTKWYNIHERHSATEFVQEAIILAFLSIIIIVHLIGTSKNRKKVKNIVAVLGPSLHKEFGLLGFGTSPSEKNDAWNQEDVEDIIREKSPSEFASYATGRQNIAFLDININLLKRYSPLSLFVEAAMSVFFESIAAPTEQIEATIYPFDGKETLLLPKTSLAIGESRKHFNSNFDGFVWAIVNKDNLKNLRDDRYDLSLTSTKDNSKLPNWATIMSESSEITELLLTSELITAIEKSNEMLNYLIITDQPIDQPVKLEDTTPKKRIYLGLKIPSAGEYSCILPIFNYFLCLTDSLVQHAHFRPEISRKIRATREEAIRKILKSQEELKAEERNLEREKAKKLKRDLDLKALDSKAQKKYLEKEKEKEMRKSQKKLVQKR</sequence>
<dbReference type="GO" id="GO:0016020">
    <property type="term" value="C:membrane"/>
    <property type="evidence" value="ECO:0007669"/>
    <property type="project" value="UniProtKB-SubCell"/>
</dbReference>
<dbReference type="GO" id="GO:0005783">
    <property type="term" value="C:endoplasmic reticulum"/>
    <property type="evidence" value="ECO:0007669"/>
    <property type="project" value="InterPro"/>
</dbReference>
<evidence type="ECO:0000313" key="9">
    <source>
        <dbReference type="Proteomes" id="UP000030854"/>
    </source>
</evidence>
<evidence type="ECO:0000256" key="6">
    <source>
        <dbReference type="SAM" id="MobiDB-lite"/>
    </source>
</evidence>
<evidence type="ECO:0000256" key="7">
    <source>
        <dbReference type="SAM" id="Phobius"/>
    </source>
</evidence>
<evidence type="ECO:0000256" key="3">
    <source>
        <dbReference type="ARBA" id="ARBA00022989"/>
    </source>
</evidence>
<protein>
    <submittedName>
        <fullName evidence="8">Putative duf1682 domain protein</fullName>
    </submittedName>
</protein>
<organism evidence="8 9">
    <name type="scientific">Uncinula necator</name>
    <name type="common">Grape powdery mildew</name>
    <dbReference type="NCBI Taxonomy" id="52586"/>
    <lineage>
        <taxon>Eukaryota</taxon>
        <taxon>Fungi</taxon>
        <taxon>Dikarya</taxon>
        <taxon>Ascomycota</taxon>
        <taxon>Pezizomycotina</taxon>
        <taxon>Leotiomycetes</taxon>
        <taxon>Erysiphales</taxon>
        <taxon>Erysiphaceae</taxon>
        <taxon>Erysiphe</taxon>
    </lineage>
</organism>
<dbReference type="Proteomes" id="UP000030854">
    <property type="component" value="Unassembled WGS sequence"/>
</dbReference>
<keyword evidence="9" id="KW-1185">Reference proteome</keyword>
<dbReference type="OMA" id="FDGFVWA"/>
<evidence type="ECO:0000256" key="5">
    <source>
        <dbReference type="SAM" id="Coils"/>
    </source>
</evidence>
<comment type="subcellular location">
    <subcellularLocation>
        <location evidence="1">Membrane</location>
        <topology evidence="1">Single-pass membrane protein</topology>
    </subcellularLocation>
</comment>
<keyword evidence="4 7" id="KW-0472">Membrane</keyword>
<dbReference type="AlphaFoldDB" id="A0A0B1P3F5"/>
<dbReference type="Pfam" id="PF07946">
    <property type="entry name" value="CCDC47"/>
    <property type="match status" value="1"/>
</dbReference>
<name>A0A0B1P3F5_UNCNE</name>
<feature type="coiled-coil region" evidence="5">
    <location>
        <begin position="367"/>
        <end position="398"/>
    </location>
</feature>
<proteinExistence type="predicted"/>
<accession>A0A0B1P3F5</accession>
<comment type="caution">
    <text evidence="8">The sequence shown here is derived from an EMBL/GenBank/DDBJ whole genome shotgun (WGS) entry which is preliminary data.</text>
</comment>
<feature type="transmembrane region" description="Helical" evidence="7">
    <location>
        <begin position="71"/>
        <end position="91"/>
    </location>
</feature>
<evidence type="ECO:0000256" key="2">
    <source>
        <dbReference type="ARBA" id="ARBA00022692"/>
    </source>
</evidence>
<feature type="compositionally biased region" description="Basic and acidic residues" evidence="6">
    <location>
        <begin position="413"/>
        <end position="424"/>
    </location>
</feature>